<dbReference type="Proteomes" id="UP001529510">
    <property type="component" value="Unassembled WGS sequence"/>
</dbReference>
<name>A0ABD0NMI0_CIRMR</name>
<reference evidence="2 3" key="1">
    <citation type="submission" date="2024-05" db="EMBL/GenBank/DDBJ databases">
        <title>Genome sequencing and assembly of Indian major carp, Cirrhinus mrigala (Hamilton, 1822).</title>
        <authorList>
            <person name="Mohindra V."/>
            <person name="Chowdhury L.M."/>
            <person name="Lal K."/>
            <person name="Jena J.K."/>
        </authorList>
    </citation>
    <scope>NUCLEOTIDE SEQUENCE [LARGE SCALE GENOMIC DNA]</scope>
    <source>
        <strain evidence="2">CM1030</strain>
        <tissue evidence="2">Blood</tissue>
    </source>
</reference>
<feature type="region of interest" description="Disordered" evidence="1">
    <location>
        <begin position="1"/>
        <end position="28"/>
    </location>
</feature>
<accession>A0ABD0NMI0</accession>
<gene>
    <name evidence="2" type="ORF">M9458_042541</name>
</gene>
<keyword evidence="3" id="KW-1185">Reference proteome</keyword>
<comment type="caution">
    <text evidence="2">The sequence shown here is derived from an EMBL/GenBank/DDBJ whole genome shotgun (WGS) entry which is preliminary data.</text>
</comment>
<dbReference type="AlphaFoldDB" id="A0ABD0NMI0"/>
<evidence type="ECO:0000256" key="1">
    <source>
        <dbReference type="SAM" id="MobiDB-lite"/>
    </source>
</evidence>
<dbReference type="EMBL" id="JAMKFB020000021">
    <property type="protein sequence ID" value="KAL0163145.1"/>
    <property type="molecule type" value="Genomic_DNA"/>
</dbReference>
<sequence length="50" mass="5617">QPNTPENVTAVVVNDDQGPNPEPQTLAQGGSRYFTSYELNKKKIKNGWWV</sequence>
<organism evidence="2 3">
    <name type="scientific">Cirrhinus mrigala</name>
    <name type="common">Mrigala</name>
    <dbReference type="NCBI Taxonomy" id="683832"/>
    <lineage>
        <taxon>Eukaryota</taxon>
        <taxon>Metazoa</taxon>
        <taxon>Chordata</taxon>
        <taxon>Craniata</taxon>
        <taxon>Vertebrata</taxon>
        <taxon>Euteleostomi</taxon>
        <taxon>Actinopterygii</taxon>
        <taxon>Neopterygii</taxon>
        <taxon>Teleostei</taxon>
        <taxon>Ostariophysi</taxon>
        <taxon>Cypriniformes</taxon>
        <taxon>Cyprinidae</taxon>
        <taxon>Labeoninae</taxon>
        <taxon>Labeonini</taxon>
        <taxon>Cirrhinus</taxon>
    </lineage>
</organism>
<evidence type="ECO:0000313" key="2">
    <source>
        <dbReference type="EMBL" id="KAL0163145.1"/>
    </source>
</evidence>
<evidence type="ECO:0000313" key="3">
    <source>
        <dbReference type="Proteomes" id="UP001529510"/>
    </source>
</evidence>
<protein>
    <submittedName>
        <fullName evidence="2">Uncharacterized protein</fullName>
    </submittedName>
</protein>
<proteinExistence type="predicted"/>
<feature type="non-terminal residue" evidence="2">
    <location>
        <position position="1"/>
    </location>
</feature>